<evidence type="ECO:0000256" key="1">
    <source>
        <dbReference type="SAM" id="MobiDB-lite"/>
    </source>
</evidence>
<feature type="region of interest" description="Disordered" evidence="1">
    <location>
        <begin position="1"/>
        <end position="30"/>
    </location>
</feature>
<reference evidence="2" key="1">
    <citation type="journal article" date="2020" name="Nature">
        <title>Giant virus diversity and host interactions through global metagenomics.</title>
        <authorList>
            <person name="Schulz F."/>
            <person name="Roux S."/>
            <person name="Paez-Espino D."/>
            <person name="Jungbluth S."/>
            <person name="Walsh D.A."/>
            <person name="Denef V.J."/>
            <person name="McMahon K.D."/>
            <person name="Konstantinidis K.T."/>
            <person name="Eloe-Fadrosh E.A."/>
            <person name="Kyrpides N.C."/>
            <person name="Woyke T."/>
        </authorList>
    </citation>
    <scope>NUCLEOTIDE SEQUENCE</scope>
    <source>
        <strain evidence="2">GVMAG-M-3300027833-11</strain>
    </source>
</reference>
<feature type="compositionally biased region" description="Basic residues" evidence="1">
    <location>
        <begin position="76"/>
        <end position="135"/>
    </location>
</feature>
<dbReference type="EMBL" id="MN740506">
    <property type="protein sequence ID" value="QHU30412.1"/>
    <property type="molecule type" value="Genomic_DNA"/>
</dbReference>
<name>A0A6C0LME0_9ZZZZ</name>
<feature type="region of interest" description="Disordered" evidence="1">
    <location>
        <begin position="57"/>
        <end position="146"/>
    </location>
</feature>
<sequence length="209" mass="22272">MAIGCSSNKTRKQRGGMVSSPAAFPQGAPWNVETALPGINGNVSDVGNFYKVNQQAGALPDPVSSNNSQCGPCSGGRKRKRRTTRKAKKARKSRKGKSKTKRARKSKTTKKKKGKKAKKVRKTRKGRKVSKRKTIKGGGRDTIFQGPVNTWRGTLFGAGDLVNQWSGKPSQLSPAPTDQAPVPNGNVILGEMPDVNAIHVAAGQAVASI</sequence>
<proteinExistence type="predicted"/>
<dbReference type="AlphaFoldDB" id="A0A6C0LME0"/>
<organism evidence="2">
    <name type="scientific">viral metagenome</name>
    <dbReference type="NCBI Taxonomy" id="1070528"/>
    <lineage>
        <taxon>unclassified sequences</taxon>
        <taxon>metagenomes</taxon>
        <taxon>organismal metagenomes</taxon>
    </lineage>
</organism>
<evidence type="ECO:0000313" key="2">
    <source>
        <dbReference type="EMBL" id="QHU30412.1"/>
    </source>
</evidence>
<protein>
    <submittedName>
        <fullName evidence="2">Uncharacterized protein</fullName>
    </submittedName>
</protein>
<accession>A0A6C0LME0</accession>